<sequence length="473" mass="55538">MENTTTIRSEIEKELKLGGYTFNSFGQATGLNRGIFSAMLNGNPPKPISVRQMDLITKAFNYPEDWLYDLYVDECFYDGRPHWKRVKPFLIRCVEVGNLRCVEKVLSRLMEDLNHIPTIFALAEELYEEGKLKEAIPFYECVIENEKYQHSERLAISHYKLFVASIGQDFEKNLESVLKFIPYRNRLPENYHLDALLKLANIYFNLHQWKEVEKYADELRNLATVVYKNEVQKRKNKYKYKCLVTERPLVVYYGQGYLLKGLALEKQGFYEEELEYICGYRDLSWFEGLDQVGIMEVEKFRIWAEANLLNLSVIMGNVEKLTEYVEFLKCNPQEVLPGLWTITESANRHGFLIDNILEIFAEELKTVSSKVHVRESYYESTFILDSCANLFQQIAVYKFIHSSYSEGLHYILQSLKLYFQINNRNSFAECTALFEMYRIRSSEIQLLEYQKIMEEVLKNAKENSPASIAYKLG</sequence>
<accession>A0A4U2Q4G7</accession>
<dbReference type="AlphaFoldDB" id="A0A4U2Q4G7"/>
<dbReference type="Proteomes" id="UP000308114">
    <property type="component" value="Unassembled WGS sequence"/>
</dbReference>
<dbReference type="RefSeq" id="WP_137060476.1">
    <property type="nucleotide sequence ID" value="NZ_PNXQ01000004.1"/>
</dbReference>
<reference evidence="1 2" key="1">
    <citation type="submission" date="2018-01" db="EMBL/GenBank/DDBJ databases">
        <title>Bacillales members from the olive rhizosphere are effective biological control agents against Verticillium dahliae.</title>
        <authorList>
            <person name="Gomez-Lama C."/>
            <person name="Legarda G."/>
            <person name="Ruano-Rosa D."/>
            <person name="Pizarro-Tobias P."/>
            <person name="Valverde-Corredor A."/>
            <person name="Niqui J.L."/>
            <person name="Trivino J.C."/>
            <person name="Roca A."/>
            <person name="Mercado-Blanco J."/>
        </authorList>
    </citation>
    <scope>NUCLEOTIDE SEQUENCE [LARGE SCALE GENOMIC DNA]</scope>
    <source>
        <strain evidence="1 2">PIC167</strain>
    </source>
</reference>
<comment type="caution">
    <text evidence="1">The sequence shown here is derived from an EMBL/GenBank/DDBJ whole genome shotgun (WGS) entry which is preliminary data.</text>
</comment>
<dbReference type="InterPro" id="IPR011990">
    <property type="entry name" value="TPR-like_helical_dom_sf"/>
</dbReference>
<gene>
    <name evidence="1" type="ORF">C1I60_03340</name>
</gene>
<organism evidence="1 2">
    <name type="scientific">Paenibacillus terrae</name>
    <dbReference type="NCBI Taxonomy" id="159743"/>
    <lineage>
        <taxon>Bacteria</taxon>
        <taxon>Bacillati</taxon>
        <taxon>Bacillota</taxon>
        <taxon>Bacilli</taxon>
        <taxon>Bacillales</taxon>
        <taxon>Paenibacillaceae</taxon>
        <taxon>Paenibacillus</taxon>
    </lineage>
</organism>
<protein>
    <submittedName>
        <fullName evidence="1">DNA-binding protein</fullName>
    </submittedName>
</protein>
<dbReference type="GO" id="GO:0003677">
    <property type="term" value="F:DNA binding"/>
    <property type="evidence" value="ECO:0007669"/>
    <property type="project" value="UniProtKB-KW"/>
</dbReference>
<evidence type="ECO:0000313" key="2">
    <source>
        <dbReference type="Proteomes" id="UP000308114"/>
    </source>
</evidence>
<keyword evidence="1" id="KW-0238">DNA-binding</keyword>
<dbReference type="Gene3D" id="1.25.40.10">
    <property type="entry name" value="Tetratricopeptide repeat domain"/>
    <property type="match status" value="1"/>
</dbReference>
<proteinExistence type="predicted"/>
<name>A0A4U2Q4G7_9BACL</name>
<evidence type="ECO:0000313" key="1">
    <source>
        <dbReference type="EMBL" id="TKH46180.1"/>
    </source>
</evidence>
<dbReference type="SUPFAM" id="SSF48452">
    <property type="entry name" value="TPR-like"/>
    <property type="match status" value="1"/>
</dbReference>
<dbReference type="EMBL" id="PNXQ01000004">
    <property type="protein sequence ID" value="TKH46180.1"/>
    <property type="molecule type" value="Genomic_DNA"/>
</dbReference>